<evidence type="ECO:0000313" key="4">
    <source>
        <dbReference type="Proteomes" id="UP000429607"/>
    </source>
</evidence>
<reference evidence="4 6" key="1">
    <citation type="submission" date="2018-09" db="EMBL/GenBank/DDBJ databases">
        <title>Genomic investigation of the strawberry pathogen Phytophthora fragariae indicates pathogenicity is determined by transcriptional variation in three key races.</title>
        <authorList>
            <person name="Adams T.M."/>
            <person name="Armitage A.D."/>
            <person name="Sobczyk M.K."/>
            <person name="Bates H.J."/>
            <person name="Dunwell J.M."/>
            <person name="Nellist C.F."/>
            <person name="Harrison R.J."/>
        </authorList>
    </citation>
    <scope>NUCLEOTIDE SEQUENCE [LARGE SCALE GENOMIC DNA]</scope>
    <source>
        <strain evidence="2 4">SCRP249</strain>
        <strain evidence="1 6">SCRP324</strain>
        <strain evidence="3 5">SCRP333</strain>
    </source>
</reference>
<evidence type="ECO:0000313" key="1">
    <source>
        <dbReference type="EMBL" id="KAE9042963.1"/>
    </source>
</evidence>
<dbReference type="OrthoDB" id="2500664at2759"/>
<proteinExistence type="predicted"/>
<dbReference type="Proteomes" id="UP000429607">
    <property type="component" value="Unassembled WGS sequence"/>
</dbReference>
<dbReference type="Proteomes" id="UP000434957">
    <property type="component" value="Unassembled WGS sequence"/>
</dbReference>
<dbReference type="EMBL" id="QXFV01000132">
    <property type="protein sequence ID" value="KAE9049240.1"/>
    <property type="molecule type" value="Genomic_DNA"/>
</dbReference>
<evidence type="ECO:0000313" key="3">
    <source>
        <dbReference type="EMBL" id="KAE9354605.1"/>
    </source>
</evidence>
<accession>A0A6A3NI31</accession>
<organism evidence="1 6">
    <name type="scientific">Phytophthora rubi</name>
    <dbReference type="NCBI Taxonomy" id="129364"/>
    <lineage>
        <taxon>Eukaryota</taxon>
        <taxon>Sar</taxon>
        <taxon>Stramenopiles</taxon>
        <taxon>Oomycota</taxon>
        <taxon>Peronosporomycetes</taxon>
        <taxon>Peronosporales</taxon>
        <taxon>Peronosporaceae</taxon>
        <taxon>Phytophthora</taxon>
    </lineage>
</organism>
<dbReference type="EMBL" id="QXFU01000134">
    <property type="protein sequence ID" value="KAE9042963.1"/>
    <property type="molecule type" value="Genomic_DNA"/>
</dbReference>
<keyword evidence="5" id="KW-1185">Reference proteome</keyword>
<evidence type="ECO:0000313" key="2">
    <source>
        <dbReference type="EMBL" id="KAE9049240.1"/>
    </source>
</evidence>
<dbReference type="Proteomes" id="UP000435112">
    <property type="component" value="Unassembled WGS sequence"/>
</dbReference>
<evidence type="ECO:0000313" key="6">
    <source>
        <dbReference type="Proteomes" id="UP000435112"/>
    </source>
</evidence>
<comment type="caution">
    <text evidence="1">The sequence shown here is derived from an EMBL/GenBank/DDBJ whole genome shotgun (WGS) entry which is preliminary data.</text>
</comment>
<protein>
    <submittedName>
        <fullName evidence="1">Uncharacterized protein</fullName>
    </submittedName>
</protein>
<sequence length="449" mass="49090">MDKTRYSTHYWQRCLVDRLGPGLDFTPSHNSFYLFGHMWHSSLLLVLLACVCAAQSPANPTNGSSIIVFSSSGSTSDVYNVCPVVVDFTEEQESLSDDELKANAADAAMSAYLLSHPNNTLWDYFKIERKQKKEMNKNLPLKQRIKNAFTGFVDYTADTVIAMAQTLADAIEWIINTIRNPLVGVKQVATFFKDFGTNIKALWGLMKEDPKETAENMGGGLLLHITHHPSEFTAETVLMIGGGFAVIGGLMAGVEAVFGTMSNVISNVLLSVLMFIHAIDDPIYIVTPLVTSIVNTAGELANGGNSTADSTVVTVDAIQPLESCQIPPEYRPVFSSRDLCLSSPEQVRQLIFGTFKRTAKMNSLERIAAYNHFHDFVCCYLENQEFEVNAPKTDATAFESELVSTPVKMTNCSQLLGTYSAATVWKSANSTDGTTTLSGAPTKAALRRG</sequence>
<gene>
    <name evidence="2" type="ORF">PR001_g3500</name>
    <name evidence="1" type="ORF">PR002_g3615</name>
    <name evidence="3" type="ORF">PR003_g3282</name>
</gene>
<name>A0A6A3NI31_9STRA</name>
<evidence type="ECO:0000313" key="5">
    <source>
        <dbReference type="Proteomes" id="UP000434957"/>
    </source>
</evidence>
<dbReference type="AlphaFoldDB" id="A0A6A3NI31"/>
<dbReference type="EMBL" id="QXFT01000112">
    <property type="protein sequence ID" value="KAE9354605.1"/>
    <property type="molecule type" value="Genomic_DNA"/>
</dbReference>